<gene>
    <name evidence="5" type="primary">adk</name>
    <name evidence="8" type="ORF">FS320_16625</name>
</gene>
<dbReference type="Gene3D" id="3.40.50.300">
    <property type="entry name" value="P-loop containing nucleotide triphosphate hydrolases"/>
    <property type="match status" value="1"/>
</dbReference>
<dbReference type="HAMAP" id="MF_00235">
    <property type="entry name" value="Adenylate_kinase_Adk"/>
    <property type="match status" value="1"/>
</dbReference>
<comment type="caution">
    <text evidence="8">The sequence shown here is derived from an EMBL/GenBank/DDBJ whole genome shotgun (WGS) entry which is preliminary data.</text>
</comment>
<dbReference type="NCBIfam" id="TIGR01351">
    <property type="entry name" value="adk"/>
    <property type="match status" value="1"/>
</dbReference>
<dbReference type="NCBIfam" id="NF001381">
    <property type="entry name" value="PRK00279.1-3"/>
    <property type="match status" value="1"/>
</dbReference>
<dbReference type="InterPro" id="IPR027417">
    <property type="entry name" value="P-loop_NTPase"/>
</dbReference>
<comment type="catalytic activity">
    <reaction evidence="5 7">
        <text>AMP + ATP = 2 ADP</text>
        <dbReference type="Rhea" id="RHEA:12973"/>
        <dbReference type="ChEBI" id="CHEBI:30616"/>
        <dbReference type="ChEBI" id="CHEBI:456215"/>
        <dbReference type="ChEBI" id="CHEBI:456216"/>
        <dbReference type="EC" id="2.7.4.3"/>
    </reaction>
</comment>
<feature type="binding site" evidence="5">
    <location>
        <position position="127"/>
    </location>
    <ligand>
        <name>ATP</name>
        <dbReference type="ChEBI" id="CHEBI:30616"/>
    </ligand>
</feature>
<dbReference type="GO" id="GO:0005737">
    <property type="term" value="C:cytoplasm"/>
    <property type="evidence" value="ECO:0007669"/>
    <property type="project" value="UniProtKB-SubCell"/>
</dbReference>
<comment type="similarity">
    <text evidence="5 6">Belongs to the adenylate kinase family.</text>
</comment>
<dbReference type="PRINTS" id="PR00094">
    <property type="entry name" value="ADENYLTKNASE"/>
</dbReference>
<feature type="binding site" evidence="5">
    <location>
        <position position="92"/>
    </location>
    <ligand>
        <name>AMP</name>
        <dbReference type="ChEBI" id="CHEBI:456215"/>
    </ligand>
</feature>
<dbReference type="GO" id="GO:0004017">
    <property type="term" value="F:AMP kinase activity"/>
    <property type="evidence" value="ECO:0007669"/>
    <property type="project" value="UniProtKB-UniRule"/>
</dbReference>
<dbReference type="OrthoDB" id="9805030at2"/>
<dbReference type="NCBIfam" id="NF011101">
    <property type="entry name" value="PRK14528.1"/>
    <property type="match status" value="1"/>
</dbReference>
<keyword evidence="5 7" id="KW-0067">ATP-binding</keyword>
<feature type="binding site" evidence="5">
    <location>
        <begin position="10"/>
        <end position="15"/>
    </location>
    <ligand>
        <name>ATP</name>
        <dbReference type="ChEBI" id="CHEBI:30616"/>
    </ligand>
</feature>
<keyword evidence="2 5" id="KW-0545">Nucleotide biosynthesis</keyword>
<comment type="subcellular location">
    <subcellularLocation>
        <location evidence="5 7">Cytoplasm</location>
    </subcellularLocation>
</comment>
<feature type="binding site" evidence="5">
    <location>
        <position position="139"/>
    </location>
    <ligand>
        <name>AMP</name>
        <dbReference type="ChEBI" id="CHEBI:456215"/>
    </ligand>
</feature>
<dbReference type="NCBIfam" id="NF011104">
    <property type="entry name" value="PRK14531.1"/>
    <property type="match status" value="1"/>
</dbReference>
<comment type="function">
    <text evidence="5">Catalyzes the reversible transfer of the terminal phosphate group between ATP and AMP. Plays an important role in cellular energy homeostasis and in adenine nucleotide metabolism.</text>
</comment>
<comment type="domain">
    <text evidence="5">Consists of three domains, a large central CORE domain and two small peripheral domains, NMPbind and LID, which undergo movements during catalysis. The LID domain closes over the site of phosphoryl transfer upon ATP binding. Assembling and dissambling the active center during each catalytic cycle provides an effective means to prevent ATP hydrolysis.</text>
</comment>
<evidence type="ECO:0000256" key="4">
    <source>
        <dbReference type="ARBA" id="ARBA00022777"/>
    </source>
</evidence>
<dbReference type="PANTHER" id="PTHR23359">
    <property type="entry name" value="NUCLEOTIDE KINASE"/>
    <property type="match status" value="1"/>
</dbReference>
<dbReference type="InterPro" id="IPR033690">
    <property type="entry name" value="Adenylat_kinase_CS"/>
</dbReference>
<evidence type="ECO:0000256" key="3">
    <source>
        <dbReference type="ARBA" id="ARBA00022741"/>
    </source>
</evidence>
<evidence type="ECO:0000256" key="1">
    <source>
        <dbReference type="ARBA" id="ARBA00022679"/>
    </source>
</evidence>
<protein>
    <recommendedName>
        <fullName evidence="5 7">Adenylate kinase</fullName>
        <shortName evidence="5">AK</shortName>
        <ecNumber evidence="5 7">2.7.4.3</ecNumber>
    </recommendedName>
    <alternativeName>
        <fullName evidence="5">ATP-AMP transphosphorylase</fullName>
    </alternativeName>
    <alternativeName>
        <fullName evidence="5">ATP:AMP phosphotransferase</fullName>
    </alternativeName>
    <alternativeName>
        <fullName evidence="5">Adenylate monophosphate kinase</fullName>
    </alternativeName>
</protein>
<dbReference type="Proteomes" id="UP000403266">
    <property type="component" value="Unassembled WGS sequence"/>
</dbReference>
<organism evidence="8 9">
    <name type="scientific">Microvirga tunisiensis</name>
    <dbReference type="NCBI Taxonomy" id="2108360"/>
    <lineage>
        <taxon>Bacteria</taxon>
        <taxon>Pseudomonadati</taxon>
        <taxon>Pseudomonadota</taxon>
        <taxon>Alphaproteobacteria</taxon>
        <taxon>Hyphomicrobiales</taxon>
        <taxon>Methylobacteriaceae</taxon>
        <taxon>Microvirga</taxon>
    </lineage>
</organism>
<feature type="binding site" evidence="5">
    <location>
        <position position="150"/>
    </location>
    <ligand>
        <name>AMP</name>
        <dbReference type="ChEBI" id="CHEBI:456215"/>
    </ligand>
</feature>
<evidence type="ECO:0000256" key="5">
    <source>
        <dbReference type="HAMAP-Rule" id="MF_00235"/>
    </source>
</evidence>
<proteinExistence type="inferred from homology"/>
<keyword evidence="1 5" id="KW-0808">Transferase</keyword>
<evidence type="ECO:0000313" key="9">
    <source>
        <dbReference type="Proteomes" id="UP000403266"/>
    </source>
</evidence>
<dbReference type="EMBL" id="VOSK01000061">
    <property type="protein sequence ID" value="MPR26799.1"/>
    <property type="molecule type" value="Genomic_DNA"/>
</dbReference>
<reference evidence="8 9" key="1">
    <citation type="journal article" date="2019" name="Syst. Appl. Microbiol.">
        <title>Microvirga tunisiensis sp. nov., a root nodule symbiotic bacterium isolated from Lupinus micranthus and L. luteus grown in Northern Tunisia.</title>
        <authorList>
            <person name="Msaddak A."/>
            <person name="Rejili M."/>
            <person name="Duran D."/>
            <person name="Mars M."/>
            <person name="Palacios J.M."/>
            <person name="Ruiz-Argueso T."/>
            <person name="Rey L."/>
            <person name="Imperial J."/>
        </authorList>
    </citation>
    <scope>NUCLEOTIDE SEQUENCE [LARGE SCALE GENOMIC DNA]</scope>
    <source>
        <strain evidence="8 9">Lmie10</strain>
    </source>
</reference>
<keyword evidence="5" id="KW-0963">Cytoplasm</keyword>
<dbReference type="UniPathway" id="UPA00588">
    <property type="reaction ID" value="UER00649"/>
</dbReference>
<comment type="pathway">
    <text evidence="5">Purine metabolism; AMP biosynthesis via salvage pathway; AMP from ADP: step 1/1.</text>
</comment>
<sequence length="193" mass="20745">MRIILLGPPGAGKGTQAVRLVERLGIPQLSTGDMLRAAVAAGTPVGLKAKAVMDRGDLVSDDIVVGIIADRIEEPDAKSGFILDGFPRTVAQAEAFDAMLAAKGLKLDAVIEFKVNEAELVDRIVKRAKDTEARGEPVRKDDNPDVFKTRLDAYRKQTAPLSAYYDSKGMLRTVDGMKPIDEVTDAVKGILGR</sequence>
<feature type="region of interest" description="NMP" evidence="5">
    <location>
        <begin position="30"/>
        <end position="59"/>
    </location>
</feature>
<evidence type="ECO:0000256" key="7">
    <source>
        <dbReference type="RuleBase" id="RU003331"/>
    </source>
</evidence>
<dbReference type="SUPFAM" id="SSF52540">
    <property type="entry name" value="P-loop containing nucleoside triphosphate hydrolases"/>
    <property type="match status" value="1"/>
</dbReference>
<evidence type="ECO:0000256" key="2">
    <source>
        <dbReference type="ARBA" id="ARBA00022727"/>
    </source>
</evidence>
<dbReference type="RefSeq" id="WP_152712955.1">
    <property type="nucleotide sequence ID" value="NZ_VOSJ01000059.1"/>
</dbReference>
<feature type="binding site" evidence="5">
    <location>
        <position position="31"/>
    </location>
    <ligand>
        <name>AMP</name>
        <dbReference type="ChEBI" id="CHEBI:456215"/>
    </ligand>
</feature>
<comment type="caution">
    <text evidence="5">Lacks conserved residue(s) required for the propagation of feature annotation.</text>
</comment>
<dbReference type="EC" id="2.7.4.3" evidence="5 7"/>
<dbReference type="AlphaFoldDB" id="A0A5N7MK46"/>
<dbReference type="InterPro" id="IPR006259">
    <property type="entry name" value="Adenyl_kin_sub"/>
</dbReference>
<evidence type="ECO:0000256" key="6">
    <source>
        <dbReference type="RuleBase" id="RU003330"/>
    </source>
</evidence>
<dbReference type="GO" id="GO:0005524">
    <property type="term" value="F:ATP binding"/>
    <property type="evidence" value="ECO:0007669"/>
    <property type="project" value="UniProtKB-UniRule"/>
</dbReference>
<dbReference type="NCBIfam" id="NF011105">
    <property type="entry name" value="PRK14532.1"/>
    <property type="match status" value="1"/>
</dbReference>
<dbReference type="InterPro" id="IPR000850">
    <property type="entry name" value="Adenylat/UMP-CMP_kin"/>
</dbReference>
<dbReference type="GO" id="GO:0044209">
    <property type="term" value="P:AMP salvage"/>
    <property type="evidence" value="ECO:0007669"/>
    <property type="project" value="UniProtKB-UniRule"/>
</dbReference>
<keyword evidence="9" id="KW-1185">Reference proteome</keyword>
<feature type="binding site" evidence="5">
    <location>
        <position position="178"/>
    </location>
    <ligand>
        <name>ATP</name>
        <dbReference type="ChEBI" id="CHEBI:30616"/>
    </ligand>
</feature>
<dbReference type="CDD" id="cd01428">
    <property type="entry name" value="ADK"/>
    <property type="match status" value="1"/>
</dbReference>
<evidence type="ECO:0000313" key="8">
    <source>
        <dbReference type="EMBL" id="MPR26799.1"/>
    </source>
</evidence>
<accession>A0A5N7MK46</accession>
<keyword evidence="4 5" id="KW-0418">Kinase</keyword>
<dbReference type="NCBIfam" id="NF011100">
    <property type="entry name" value="PRK14527.1"/>
    <property type="match status" value="1"/>
</dbReference>
<feature type="binding site" evidence="5">
    <location>
        <begin position="85"/>
        <end position="88"/>
    </location>
    <ligand>
        <name>AMP</name>
        <dbReference type="ChEBI" id="CHEBI:456215"/>
    </ligand>
</feature>
<comment type="subunit">
    <text evidence="5 7">Monomer.</text>
</comment>
<dbReference type="Pfam" id="PF00406">
    <property type="entry name" value="ADK"/>
    <property type="match status" value="1"/>
</dbReference>
<name>A0A5N7MK46_9HYPH</name>
<keyword evidence="3 5" id="KW-0547">Nucleotide-binding</keyword>
<feature type="binding site" evidence="5">
    <location>
        <begin position="57"/>
        <end position="59"/>
    </location>
    <ligand>
        <name>AMP</name>
        <dbReference type="ChEBI" id="CHEBI:456215"/>
    </ligand>
</feature>
<feature type="binding site" evidence="5">
    <location>
        <position position="36"/>
    </location>
    <ligand>
        <name>AMP</name>
        <dbReference type="ChEBI" id="CHEBI:456215"/>
    </ligand>
</feature>
<dbReference type="PROSITE" id="PS00113">
    <property type="entry name" value="ADENYLATE_KINASE"/>
    <property type="match status" value="1"/>
</dbReference>